<dbReference type="AlphaFoldDB" id="A0A3B0UPB3"/>
<reference evidence="1" key="1">
    <citation type="submission" date="2018-06" db="EMBL/GenBank/DDBJ databases">
        <authorList>
            <person name="Zhirakovskaya E."/>
        </authorList>
    </citation>
    <scope>NUCLEOTIDE SEQUENCE</scope>
</reference>
<organism evidence="1">
    <name type="scientific">hydrothermal vent metagenome</name>
    <dbReference type="NCBI Taxonomy" id="652676"/>
    <lineage>
        <taxon>unclassified sequences</taxon>
        <taxon>metagenomes</taxon>
        <taxon>ecological metagenomes</taxon>
    </lineage>
</organism>
<proteinExistence type="predicted"/>
<sequence length="395" mass="45159">MSHSAERFPGLSKRDEGLNDLEKAKSIVRESYRGYTRTRHMLEKRNLLEPAISAVSKEYKKVFEPEYEGGARFEMTHKDWEMLAILWLYDAETAYHSVETYRIARDKVTLPLLGEIVLADEFHNEGVSLDTFFRACIFHDIGKIAIPIEVLTNPLSDTDCARLLFAFPEETLALCLAHKIQLPQKMLTDASPEEFVDYLYKTYKVRPLTILPVKFLLTKDQFRVASEKLARNGLTLDSTFSEVLDIHELKSQEILESEGYDTEAQIAGSHHTDNRDTRFRITIGTLQLTIDLSDIIHLADIEQAVGSARYYKPAKSQIVVLDTLIEHVRSRGNGLRALAHVWVADEVANMSKETLSEVEKGDEASLLENIFKFIHEEQKKSDKYGNLSEYLRSEV</sequence>
<gene>
    <name evidence="1" type="ORF">MNBD_CPR01-538</name>
</gene>
<protein>
    <recommendedName>
        <fullName evidence="2">HD/PDEase domain-containing protein</fullName>
    </recommendedName>
</protein>
<dbReference type="Gene3D" id="1.10.3210.10">
    <property type="entry name" value="Hypothetical protein af1432"/>
    <property type="match status" value="1"/>
</dbReference>
<dbReference type="SUPFAM" id="SSF109604">
    <property type="entry name" value="HD-domain/PDEase-like"/>
    <property type="match status" value="1"/>
</dbReference>
<accession>A0A3B0UPB3</accession>
<name>A0A3B0UPB3_9ZZZZ</name>
<evidence type="ECO:0008006" key="2">
    <source>
        <dbReference type="Google" id="ProtNLM"/>
    </source>
</evidence>
<dbReference type="EMBL" id="UOEV01000062">
    <property type="protein sequence ID" value="VAW32678.1"/>
    <property type="molecule type" value="Genomic_DNA"/>
</dbReference>
<evidence type="ECO:0000313" key="1">
    <source>
        <dbReference type="EMBL" id="VAW32678.1"/>
    </source>
</evidence>